<dbReference type="InterPro" id="IPR001789">
    <property type="entry name" value="Sig_transdc_resp-reg_receiver"/>
</dbReference>
<evidence type="ECO:0000313" key="4">
    <source>
        <dbReference type="EMBL" id="MBB3974018.1"/>
    </source>
</evidence>
<dbReference type="SUPFAM" id="SSF52172">
    <property type="entry name" value="CheY-like"/>
    <property type="match status" value="1"/>
</dbReference>
<evidence type="ECO:0000313" key="5">
    <source>
        <dbReference type="Proteomes" id="UP000528964"/>
    </source>
</evidence>
<feature type="domain" description="Response regulatory" evidence="3">
    <location>
        <begin position="6"/>
        <end position="120"/>
    </location>
</feature>
<comment type="caution">
    <text evidence="4">The sequence shown here is derived from an EMBL/GenBank/DDBJ whole genome shotgun (WGS) entry which is preliminary data.</text>
</comment>
<dbReference type="PANTHER" id="PTHR44591:SF25">
    <property type="entry name" value="CHEMOTAXIS TWO-COMPONENT RESPONSE REGULATOR"/>
    <property type="match status" value="1"/>
</dbReference>
<accession>A0A7W6CZM3</accession>
<evidence type="ECO:0000256" key="1">
    <source>
        <dbReference type="ARBA" id="ARBA00022553"/>
    </source>
</evidence>
<dbReference type="PANTHER" id="PTHR44591">
    <property type="entry name" value="STRESS RESPONSE REGULATOR PROTEIN 1"/>
    <property type="match status" value="1"/>
</dbReference>
<dbReference type="PROSITE" id="PS50110">
    <property type="entry name" value="RESPONSE_REGULATORY"/>
    <property type="match status" value="1"/>
</dbReference>
<reference evidence="4 5" key="1">
    <citation type="submission" date="2020-08" db="EMBL/GenBank/DDBJ databases">
        <title>Genomic Encyclopedia of Type Strains, Phase IV (KMG-IV): sequencing the most valuable type-strain genomes for metagenomic binning, comparative biology and taxonomic classification.</title>
        <authorList>
            <person name="Goeker M."/>
        </authorList>
    </citation>
    <scope>NUCLEOTIDE SEQUENCE [LARGE SCALE GENOMIC DNA]</scope>
    <source>
        <strain evidence="4 5">DSM 25481</strain>
    </source>
</reference>
<dbReference type="GO" id="GO:0000160">
    <property type="term" value="P:phosphorelay signal transduction system"/>
    <property type="evidence" value="ECO:0007669"/>
    <property type="project" value="InterPro"/>
</dbReference>
<dbReference type="Gene3D" id="3.40.50.2300">
    <property type="match status" value="1"/>
</dbReference>
<dbReference type="RefSeq" id="WP_183395876.1">
    <property type="nucleotide sequence ID" value="NZ_JACIDR010000004.1"/>
</dbReference>
<evidence type="ECO:0000259" key="3">
    <source>
        <dbReference type="PROSITE" id="PS50110"/>
    </source>
</evidence>
<dbReference type="AlphaFoldDB" id="A0A7W6CZM3"/>
<protein>
    <submittedName>
        <fullName evidence="4">FixJ family two-component response regulator</fullName>
    </submittedName>
</protein>
<keyword evidence="5" id="KW-1185">Reference proteome</keyword>
<proteinExistence type="predicted"/>
<gene>
    <name evidence="4" type="ORF">GGR24_002695</name>
</gene>
<keyword evidence="1 2" id="KW-0597">Phosphoprotein</keyword>
<evidence type="ECO:0000256" key="2">
    <source>
        <dbReference type="PROSITE-ProRule" id="PRU00169"/>
    </source>
</evidence>
<dbReference type="EMBL" id="JACIDR010000004">
    <property type="protein sequence ID" value="MBB3974018.1"/>
    <property type="molecule type" value="Genomic_DNA"/>
</dbReference>
<dbReference type="InterPro" id="IPR011006">
    <property type="entry name" value="CheY-like_superfamily"/>
</dbReference>
<dbReference type="Proteomes" id="UP000528964">
    <property type="component" value="Unassembled WGS sequence"/>
</dbReference>
<dbReference type="Pfam" id="PF00072">
    <property type="entry name" value="Response_reg"/>
    <property type="match status" value="1"/>
</dbReference>
<dbReference type="SMART" id="SM00448">
    <property type="entry name" value="REC"/>
    <property type="match status" value="1"/>
</dbReference>
<name>A0A7W6CZM3_9HYPH</name>
<feature type="modified residue" description="4-aspartylphosphate" evidence="2">
    <location>
        <position position="55"/>
    </location>
</feature>
<organism evidence="4 5">
    <name type="scientific">Hansschlegelia beijingensis</name>
    <dbReference type="NCBI Taxonomy" id="1133344"/>
    <lineage>
        <taxon>Bacteria</taxon>
        <taxon>Pseudomonadati</taxon>
        <taxon>Pseudomonadota</taxon>
        <taxon>Alphaproteobacteria</taxon>
        <taxon>Hyphomicrobiales</taxon>
        <taxon>Methylopilaceae</taxon>
        <taxon>Hansschlegelia</taxon>
    </lineage>
</organism>
<sequence>MAEAPIIAIVDDDDGVRASLASLVRSLGYHARTYCSGGDFLAHGPGDEPDCMIADVQMPVMTGDRLQEVLVSSGRRFPIIFMTAFPTEDVRRRVMANGAHCFLTKPSDGATIIRCIEDALGRPGDPRP</sequence>
<dbReference type="InterPro" id="IPR050595">
    <property type="entry name" value="Bact_response_regulator"/>
</dbReference>